<dbReference type="PANTHER" id="PTHR43826">
    <property type="entry name" value="GLUCOSE-6-PHOSPHATE EXCHANGER SLC37A4"/>
    <property type="match status" value="1"/>
</dbReference>
<dbReference type="EMBL" id="AP021861">
    <property type="protein sequence ID" value="BBO33887.1"/>
    <property type="molecule type" value="Genomic_DNA"/>
</dbReference>
<dbReference type="SUPFAM" id="SSF103473">
    <property type="entry name" value="MFS general substrate transporter"/>
    <property type="match status" value="1"/>
</dbReference>
<dbReference type="GO" id="GO:0035435">
    <property type="term" value="P:phosphate ion transmembrane transport"/>
    <property type="evidence" value="ECO:0007669"/>
    <property type="project" value="TreeGrafter"/>
</dbReference>
<dbReference type="Gene3D" id="1.20.1250.20">
    <property type="entry name" value="MFS general substrate transporter like domains"/>
    <property type="match status" value="2"/>
</dbReference>
<keyword evidence="8" id="KW-1185">Reference proteome</keyword>
<name>A0A5K7XD08_9BACT</name>
<feature type="transmembrane region" description="Helical" evidence="5">
    <location>
        <begin position="288"/>
        <end position="308"/>
    </location>
</feature>
<protein>
    <recommendedName>
        <fullName evidence="6">Major facilitator superfamily (MFS) profile domain-containing protein</fullName>
    </recommendedName>
</protein>
<dbReference type="Proteomes" id="UP000326837">
    <property type="component" value="Chromosome"/>
</dbReference>
<dbReference type="InterPro" id="IPR000849">
    <property type="entry name" value="Sugar_P_transporter"/>
</dbReference>
<evidence type="ECO:0000256" key="4">
    <source>
        <dbReference type="ARBA" id="ARBA00023136"/>
    </source>
</evidence>
<dbReference type="RefSeq" id="WP_172992096.1">
    <property type="nucleotide sequence ID" value="NZ_AP021861.1"/>
</dbReference>
<dbReference type="PIRSF" id="PIRSF002808">
    <property type="entry name" value="Hexose_phosphate_transp"/>
    <property type="match status" value="1"/>
</dbReference>
<feature type="domain" description="Major facilitator superfamily (MFS) profile" evidence="6">
    <location>
        <begin position="12"/>
        <end position="434"/>
    </location>
</feature>
<evidence type="ECO:0000256" key="5">
    <source>
        <dbReference type="SAM" id="Phobius"/>
    </source>
</evidence>
<feature type="transmembrane region" description="Helical" evidence="5">
    <location>
        <begin position="320"/>
        <end position="337"/>
    </location>
</feature>
<keyword evidence="2 5" id="KW-0812">Transmembrane</keyword>
<feature type="transmembrane region" description="Helical" evidence="5">
    <location>
        <begin position="183"/>
        <end position="202"/>
    </location>
</feature>
<reference evidence="8" key="1">
    <citation type="submission" date="2019-10" db="EMBL/GenBank/DDBJ databases">
        <title>Lacipirellula parvula gen. nov., sp. nov., representing a lineage of planctomycetes widespread in freshwater anoxic habitats, and description of the family Lacipirellulaceae.</title>
        <authorList>
            <person name="Dedysh S.N."/>
            <person name="Kulichevskaya I.S."/>
            <person name="Beletsky A.V."/>
            <person name="Rakitin A.L."/>
            <person name="Mardanov A.V."/>
            <person name="Ivanova A.A."/>
            <person name="Saltykova V.X."/>
            <person name="Rijpstra W.I.C."/>
            <person name="Sinninghe Damste J.S."/>
            <person name="Ravin N.V."/>
        </authorList>
    </citation>
    <scope>NUCLEOTIDE SEQUENCE [LARGE SCALE GENOMIC DNA]</scope>
    <source>
        <strain evidence="8">PX69</strain>
    </source>
</reference>
<proteinExistence type="predicted"/>
<evidence type="ECO:0000256" key="1">
    <source>
        <dbReference type="ARBA" id="ARBA00004127"/>
    </source>
</evidence>
<accession>A0A5K7XD08</accession>
<dbReference type="InterPro" id="IPR011701">
    <property type="entry name" value="MFS"/>
</dbReference>
<dbReference type="AlphaFoldDB" id="A0A5K7XD08"/>
<dbReference type="KEGG" id="lpav:PLANPX_3499"/>
<dbReference type="InterPro" id="IPR051337">
    <property type="entry name" value="OPA_Antiporter"/>
</dbReference>
<evidence type="ECO:0000259" key="6">
    <source>
        <dbReference type="PROSITE" id="PS50850"/>
    </source>
</evidence>
<comment type="subcellular location">
    <subcellularLocation>
        <location evidence="1">Endomembrane system</location>
        <topology evidence="1">Multi-pass membrane protein</topology>
    </subcellularLocation>
</comment>
<dbReference type="InterPro" id="IPR020846">
    <property type="entry name" value="MFS_dom"/>
</dbReference>
<dbReference type="GO" id="GO:0012505">
    <property type="term" value="C:endomembrane system"/>
    <property type="evidence" value="ECO:0007669"/>
    <property type="project" value="UniProtKB-SubCell"/>
</dbReference>
<feature type="transmembrane region" description="Helical" evidence="5">
    <location>
        <begin position="410"/>
        <end position="430"/>
    </location>
</feature>
<dbReference type="GO" id="GO:0061513">
    <property type="term" value="F:glucose 6-phosphate:phosphate antiporter activity"/>
    <property type="evidence" value="ECO:0007669"/>
    <property type="project" value="TreeGrafter"/>
</dbReference>
<organism evidence="7 8">
    <name type="scientific">Lacipirellula parvula</name>
    <dbReference type="NCBI Taxonomy" id="2650471"/>
    <lineage>
        <taxon>Bacteria</taxon>
        <taxon>Pseudomonadati</taxon>
        <taxon>Planctomycetota</taxon>
        <taxon>Planctomycetia</taxon>
        <taxon>Pirellulales</taxon>
        <taxon>Lacipirellulaceae</taxon>
        <taxon>Lacipirellula</taxon>
    </lineage>
</organism>
<dbReference type="Pfam" id="PF07690">
    <property type="entry name" value="MFS_1"/>
    <property type="match status" value="1"/>
</dbReference>
<evidence type="ECO:0000256" key="2">
    <source>
        <dbReference type="ARBA" id="ARBA00022692"/>
    </source>
</evidence>
<keyword evidence="4 5" id="KW-0472">Membrane</keyword>
<evidence type="ECO:0000256" key="3">
    <source>
        <dbReference type="ARBA" id="ARBA00022989"/>
    </source>
</evidence>
<feature type="transmembrane region" description="Helical" evidence="5">
    <location>
        <begin position="251"/>
        <end position="276"/>
    </location>
</feature>
<feature type="transmembrane region" description="Helical" evidence="5">
    <location>
        <begin position="377"/>
        <end position="398"/>
    </location>
</feature>
<dbReference type="GO" id="GO:0016020">
    <property type="term" value="C:membrane"/>
    <property type="evidence" value="ECO:0007669"/>
    <property type="project" value="InterPro"/>
</dbReference>
<evidence type="ECO:0000313" key="8">
    <source>
        <dbReference type="Proteomes" id="UP000326837"/>
    </source>
</evidence>
<evidence type="ECO:0000313" key="7">
    <source>
        <dbReference type="EMBL" id="BBO33887.1"/>
    </source>
</evidence>
<feature type="transmembrane region" description="Helical" evidence="5">
    <location>
        <begin position="343"/>
        <end position="365"/>
    </location>
</feature>
<sequence>MNPRYELWRRITFGITWLIYATFYFTRQAFDVAKPAFEGSAVRLTREEMGHVNSVYSTVYMLGQFAFGSLGDKYGPRVVLLFGIALSVFAAAAGGFALTFWTFIALAVLQGMAQSTGWSNANKTMSNWFSLRERGRVVGWWCTCYSLGPAIALMFGGAMMRLFSSQRSGADGAPQVVEYWPAAFWSAAAVLGVVGVLAWFLLSDRPEDLGLPSIEQYHGEPESLIDDESPAEPAPEGSSAIIREVLSSPSIWLLAISYFCVKLTRYVFIFWGPLYVKESLGSDASTSAFTAAAMPIGGVVGVIAIGYVSDLLFQSRRAPAAMLSLLATAGVLLVGLTQLESAWAMAAFFFCVGAFLFGPDSVISATASMDFGTKRGAGTAIGFVNGVGSIGGIFGGFLPGMLTKGDDWSPLFRVLLIGLVLSACVLSPLWRRKPPTAKTA</sequence>
<feature type="transmembrane region" description="Helical" evidence="5">
    <location>
        <begin position="138"/>
        <end position="163"/>
    </location>
</feature>
<feature type="transmembrane region" description="Helical" evidence="5">
    <location>
        <begin position="7"/>
        <end position="25"/>
    </location>
</feature>
<dbReference type="PROSITE" id="PS50850">
    <property type="entry name" value="MFS"/>
    <property type="match status" value="1"/>
</dbReference>
<dbReference type="PANTHER" id="PTHR43826:SF3">
    <property type="entry name" value="GLUCOSE-6-PHOSPHATE EXCHANGER SLC37A4"/>
    <property type="match status" value="1"/>
</dbReference>
<feature type="transmembrane region" description="Helical" evidence="5">
    <location>
        <begin position="79"/>
        <end position="109"/>
    </location>
</feature>
<dbReference type="InterPro" id="IPR036259">
    <property type="entry name" value="MFS_trans_sf"/>
</dbReference>
<gene>
    <name evidence="7" type="ORF">PLANPX_3499</name>
</gene>
<keyword evidence="3 5" id="KW-1133">Transmembrane helix</keyword>